<comment type="caution">
    <text evidence="1">The sequence shown here is derived from an EMBL/GenBank/DDBJ whole genome shotgun (WGS) entry which is preliminary data.</text>
</comment>
<dbReference type="AlphaFoldDB" id="A0A6A2FPY7"/>
<accession>A0A6A2FPY7</accession>
<organism evidence="1 2">
    <name type="scientific">Bacteroides uniformis</name>
    <dbReference type="NCBI Taxonomy" id="820"/>
    <lineage>
        <taxon>Bacteria</taxon>
        <taxon>Pseudomonadati</taxon>
        <taxon>Bacteroidota</taxon>
        <taxon>Bacteroidia</taxon>
        <taxon>Bacteroidales</taxon>
        <taxon>Bacteroidaceae</taxon>
        <taxon>Bacteroides</taxon>
    </lineage>
</organism>
<dbReference type="Proteomes" id="UP000433928">
    <property type="component" value="Unassembled WGS sequence"/>
</dbReference>
<protein>
    <submittedName>
        <fullName evidence="1">Uncharacterized protein</fullName>
    </submittedName>
</protein>
<evidence type="ECO:0000313" key="2">
    <source>
        <dbReference type="Proteomes" id="UP000433928"/>
    </source>
</evidence>
<sequence length="451" mass="48772">MGLIIAAGNTKPAFPYDYYYGVKININVADTALERVGRSELHVSLPVQSLMRRCLLNDAGQVVTYLHQTDSTKTDTGAAADLTGASGMVMVEIPKHYRKFEFDGTTFTCLISQYQLPGFIEVPKMYRSAYEATIDRTLSATPKLASVVNTTAAFRGGNNNTAWDGTYRTLLGRPATQTSLTNFRKYARNRGAAGLNSAGWNCDLYAAQNATYWLYVIEYANLNCQLDFNAQPTSEGYKQGGLGAGVTTLNSTKWNTFNSYYPFVPCGTTNSLGNASGVVEYTMPDEYDTGVVTKVKVPSYRGIENPFGHVWSWTDGCKCAIESDADGGISSFYTCDNPANYQDTNYDNYVKRGELPRKEGYVKRMMIGEYGENMPTEVGAGSTTYFADYFYTNIPASGVAQRGVLFGGSAYYGASAGLSCASSSSAATSTSYAAATTSAAVGSRLCFIPAA</sequence>
<proteinExistence type="predicted"/>
<name>A0A6A2FPY7_BACUN</name>
<reference evidence="1 2" key="1">
    <citation type="journal article" date="2019" name="Nat. Med.">
        <title>A library of human gut bacterial isolates paired with longitudinal multiomics data enables mechanistic microbiome research.</title>
        <authorList>
            <person name="Poyet M."/>
            <person name="Groussin M."/>
            <person name="Gibbons S.M."/>
            <person name="Avila-Pacheco J."/>
            <person name="Jiang X."/>
            <person name="Kearney S.M."/>
            <person name="Perrotta A.R."/>
            <person name="Berdy B."/>
            <person name="Zhao S."/>
            <person name="Lieberman T.D."/>
            <person name="Swanson P.K."/>
            <person name="Smith M."/>
            <person name="Roesemann S."/>
            <person name="Alexander J.E."/>
            <person name="Rich S.A."/>
            <person name="Livny J."/>
            <person name="Vlamakis H."/>
            <person name="Clish C."/>
            <person name="Bullock K."/>
            <person name="Deik A."/>
            <person name="Scott J."/>
            <person name="Pierce K.A."/>
            <person name="Xavier R.J."/>
            <person name="Alm E.J."/>
        </authorList>
    </citation>
    <scope>NUCLEOTIDE SEQUENCE [LARGE SCALE GENOMIC DNA]</scope>
    <source>
        <strain evidence="1 2">BIOML-A27</strain>
    </source>
</reference>
<gene>
    <name evidence="1" type="ORF">GAQ59_13280</name>
</gene>
<evidence type="ECO:0000313" key="1">
    <source>
        <dbReference type="EMBL" id="KAB4169017.1"/>
    </source>
</evidence>
<dbReference type="RefSeq" id="WP_151853647.1">
    <property type="nucleotide sequence ID" value="NZ_WCUD01000121.1"/>
</dbReference>
<dbReference type="EMBL" id="WCUG01000010">
    <property type="protein sequence ID" value="KAB4169017.1"/>
    <property type="molecule type" value="Genomic_DNA"/>
</dbReference>